<evidence type="ECO:0000313" key="2">
    <source>
        <dbReference type="EMBL" id="CUH42901.1"/>
    </source>
</evidence>
<dbReference type="AlphaFoldDB" id="A0A0P1ELW3"/>
<name>A0A0P1ELW3_9RHOB</name>
<accession>A0A0P1ELW3</accession>
<feature type="domain" description="DnaJ homologue subfamily C member 28 conserved" evidence="1">
    <location>
        <begin position="6"/>
        <end position="70"/>
    </location>
</feature>
<dbReference type="InterPro" id="IPR018961">
    <property type="entry name" value="DnaJ_homolog_subfam-C_membr-28"/>
</dbReference>
<gene>
    <name evidence="2" type="ORF">RUM4293_01790</name>
</gene>
<dbReference type="RefSeq" id="WP_058272954.1">
    <property type="nucleotide sequence ID" value="NZ_CYPS01000032.1"/>
</dbReference>
<organism evidence="2 3">
    <name type="scientific">Ruegeria atlantica</name>
    <dbReference type="NCBI Taxonomy" id="81569"/>
    <lineage>
        <taxon>Bacteria</taxon>
        <taxon>Pseudomonadati</taxon>
        <taxon>Pseudomonadota</taxon>
        <taxon>Alphaproteobacteria</taxon>
        <taxon>Rhodobacterales</taxon>
        <taxon>Roseobacteraceae</taxon>
        <taxon>Ruegeria</taxon>
    </lineage>
</organism>
<protein>
    <recommendedName>
        <fullName evidence="1">DnaJ homologue subfamily C member 28 conserved domain-containing protein</fullName>
    </recommendedName>
</protein>
<dbReference type="Pfam" id="PF09350">
    <property type="entry name" value="DJC28_CD"/>
    <property type="match status" value="1"/>
</dbReference>
<evidence type="ECO:0000313" key="3">
    <source>
        <dbReference type="Proteomes" id="UP000050786"/>
    </source>
</evidence>
<dbReference type="Proteomes" id="UP000050786">
    <property type="component" value="Unassembled WGS sequence"/>
</dbReference>
<evidence type="ECO:0000259" key="1">
    <source>
        <dbReference type="Pfam" id="PF09350"/>
    </source>
</evidence>
<reference evidence="3" key="1">
    <citation type="submission" date="2015-09" db="EMBL/GenBank/DDBJ databases">
        <authorList>
            <person name="Rodrigo-Torres L."/>
            <person name="Arahal D.R."/>
        </authorList>
    </citation>
    <scope>NUCLEOTIDE SEQUENCE [LARGE SCALE GENOMIC DNA]</scope>
    <source>
        <strain evidence="3">CECT 4293</strain>
    </source>
</reference>
<keyword evidence="3" id="KW-1185">Reference proteome</keyword>
<sequence>MKWRTLIENQIHKAQAGGQLENLKGEGKPLPLRDAGNIVSAGFGIMAEAGVLPNEIVLKKAVEEQRKVIRETTDLTARKKEMRKLADLQLRLSIEQEARQKFYKTT</sequence>
<proteinExistence type="predicted"/>
<dbReference type="EMBL" id="CYPS01000032">
    <property type="protein sequence ID" value="CUH42901.1"/>
    <property type="molecule type" value="Genomic_DNA"/>
</dbReference>